<proteinExistence type="predicted"/>
<dbReference type="Gene3D" id="2.40.50.1020">
    <property type="entry name" value="LytTr DNA-binding domain"/>
    <property type="match status" value="1"/>
</dbReference>
<dbReference type="Gene3D" id="3.40.50.2300">
    <property type="match status" value="1"/>
</dbReference>
<dbReference type="EMBL" id="JAACJS010000015">
    <property type="protein sequence ID" value="NCI50981.1"/>
    <property type="molecule type" value="Genomic_DNA"/>
</dbReference>
<dbReference type="RefSeq" id="WP_161819283.1">
    <property type="nucleotide sequence ID" value="NZ_JAACJS010000015.1"/>
</dbReference>
<evidence type="ECO:0000313" key="4">
    <source>
        <dbReference type="EMBL" id="NCI50981.1"/>
    </source>
</evidence>
<dbReference type="Proteomes" id="UP000753802">
    <property type="component" value="Unassembled WGS sequence"/>
</dbReference>
<accession>A0ABW9ZUZ7</accession>
<gene>
    <name evidence="4" type="ORF">GWC95_13690</name>
</gene>
<feature type="modified residue" description="4-aspartylphosphate" evidence="1">
    <location>
        <position position="58"/>
    </location>
</feature>
<evidence type="ECO:0000256" key="1">
    <source>
        <dbReference type="PROSITE-ProRule" id="PRU00169"/>
    </source>
</evidence>
<comment type="caution">
    <text evidence="4">The sequence shown here is derived from an EMBL/GenBank/DDBJ whole genome shotgun (WGS) entry which is preliminary data.</text>
</comment>
<dbReference type="PROSITE" id="PS50110">
    <property type="entry name" value="RESPONSE_REGULATORY"/>
    <property type="match status" value="1"/>
</dbReference>
<evidence type="ECO:0000259" key="2">
    <source>
        <dbReference type="PROSITE" id="PS50110"/>
    </source>
</evidence>
<evidence type="ECO:0000313" key="5">
    <source>
        <dbReference type="Proteomes" id="UP000753802"/>
    </source>
</evidence>
<dbReference type="SMART" id="SM00850">
    <property type="entry name" value="LytTR"/>
    <property type="match status" value="1"/>
</dbReference>
<sequence length="239" mass="28024">MNRKTIRCFVVDDQSYAVQIIADYVTRVPFLELAGTATNPIDALTRIQHGDIDLVFLDIQMPELTGMQFLKIARDKCRFILTTAYPEYALEGYEHEVIDYLLKPVAFERFVKAAQKAYNQLRPETETIATENDEQDYFFVKGESKNKFIKINYSDVLYIEGLKNYVSVFTNDQRIATYHTLTELEQQLPRPPFYRVHKSYIISLDKISMVDGNVIYINKQQIPLGETYREQFFRLVRDK</sequence>
<reference evidence="4 5" key="1">
    <citation type="submission" date="2020-01" db="EMBL/GenBank/DDBJ databases">
        <title>Genome analysis.</title>
        <authorList>
            <person name="Wu S."/>
            <person name="Wang G."/>
        </authorList>
    </citation>
    <scope>NUCLEOTIDE SEQUENCE [LARGE SCALE GENOMIC DNA]</scope>
    <source>
        <strain evidence="4 5">SYL130</strain>
    </source>
</reference>
<keyword evidence="1" id="KW-0597">Phosphoprotein</keyword>
<dbReference type="SMART" id="SM00448">
    <property type="entry name" value="REC"/>
    <property type="match status" value="1"/>
</dbReference>
<dbReference type="InterPro" id="IPR007492">
    <property type="entry name" value="LytTR_DNA-bd_dom"/>
</dbReference>
<organism evidence="4 5">
    <name type="scientific">Sediminibacterium roseum</name>
    <dbReference type="NCBI Taxonomy" id="1978412"/>
    <lineage>
        <taxon>Bacteria</taxon>
        <taxon>Pseudomonadati</taxon>
        <taxon>Bacteroidota</taxon>
        <taxon>Chitinophagia</taxon>
        <taxon>Chitinophagales</taxon>
        <taxon>Chitinophagaceae</taxon>
        <taxon>Sediminibacterium</taxon>
    </lineage>
</organism>
<dbReference type="PANTHER" id="PTHR37299:SF1">
    <property type="entry name" value="STAGE 0 SPORULATION PROTEIN A HOMOLOG"/>
    <property type="match status" value="1"/>
</dbReference>
<dbReference type="Pfam" id="PF00072">
    <property type="entry name" value="Response_reg"/>
    <property type="match status" value="1"/>
</dbReference>
<name>A0ABW9ZUZ7_9BACT</name>
<feature type="domain" description="Response regulatory" evidence="2">
    <location>
        <begin position="7"/>
        <end position="118"/>
    </location>
</feature>
<evidence type="ECO:0000259" key="3">
    <source>
        <dbReference type="PROSITE" id="PS50930"/>
    </source>
</evidence>
<keyword evidence="5" id="KW-1185">Reference proteome</keyword>
<feature type="domain" description="HTH LytTR-type" evidence="3">
    <location>
        <begin position="140"/>
        <end position="211"/>
    </location>
</feature>
<dbReference type="PANTHER" id="PTHR37299">
    <property type="entry name" value="TRANSCRIPTIONAL REGULATOR-RELATED"/>
    <property type="match status" value="1"/>
</dbReference>
<dbReference type="InterPro" id="IPR046947">
    <property type="entry name" value="LytR-like"/>
</dbReference>
<dbReference type="InterPro" id="IPR011006">
    <property type="entry name" value="CheY-like_superfamily"/>
</dbReference>
<dbReference type="InterPro" id="IPR001789">
    <property type="entry name" value="Sig_transdc_resp-reg_receiver"/>
</dbReference>
<dbReference type="SUPFAM" id="SSF52172">
    <property type="entry name" value="CheY-like"/>
    <property type="match status" value="1"/>
</dbReference>
<dbReference type="Pfam" id="PF04397">
    <property type="entry name" value="LytTR"/>
    <property type="match status" value="1"/>
</dbReference>
<protein>
    <submittedName>
        <fullName evidence="4">Response regulator transcription factor</fullName>
    </submittedName>
</protein>
<dbReference type="PROSITE" id="PS50930">
    <property type="entry name" value="HTH_LYTTR"/>
    <property type="match status" value="1"/>
</dbReference>